<dbReference type="InterPro" id="IPR012674">
    <property type="entry name" value="Calycin"/>
</dbReference>
<sequence>GGEIQVIAAVLPHEESRDDGGHFSIKTQTRLNKKVIYFLIKTGLFGEMVDSRSGARLQTWRWENKSSCSQSGSKGPGPKFYRVREIVEGEIILRFGSGKVVCSLLFIRE</sequence>
<name>A0A8D1NJ86_PIG</name>
<dbReference type="Proteomes" id="UP000694571">
    <property type="component" value="Unplaced"/>
</dbReference>
<proteinExistence type="predicted"/>
<reference evidence="1" key="1">
    <citation type="submission" date="2025-08" db="UniProtKB">
        <authorList>
            <consortium name="Ensembl"/>
        </authorList>
    </citation>
    <scope>IDENTIFICATION</scope>
</reference>
<evidence type="ECO:0000313" key="1">
    <source>
        <dbReference type="Ensembl" id="ENSSSCP00050037866.1"/>
    </source>
</evidence>
<dbReference type="SUPFAM" id="SSF50814">
    <property type="entry name" value="Lipocalins"/>
    <property type="match status" value="1"/>
</dbReference>
<protein>
    <submittedName>
        <fullName evidence="1">Uncharacterized protein</fullName>
    </submittedName>
</protein>
<accession>A0A8D1NJ86</accession>
<dbReference type="AlphaFoldDB" id="A0A8D1NJ86"/>
<organism evidence="1 2">
    <name type="scientific">Sus scrofa</name>
    <name type="common">Pig</name>
    <dbReference type="NCBI Taxonomy" id="9823"/>
    <lineage>
        <taxon>Eukaryota</taxon>
        <taxon>Metazoa</taxon>
        <taxon>Chordata</taxon>
        <taxon>Craniata</taxon>
        <taxon>Vertebrata</taxon>
        <taxon>Euteleostomi</taxon>
        <taxon>Mammalia</taxon>
        <taxon>Eutheria</taxon>
        <taxon>Laurasiatheria</taxon>
        <taxon>Artiodactyla</taxon>
        <taxon>Suina</taxon>
        <taxon>Suidae</taxon>
        <taxon>Sus</taxon>
    </lineage>
</organism>
<dbReference type="Gene3D" id="2.40.128.20">
    <property type="match status" value="1"/>
</dbReference>
<evidence type="ECO:0000313" key="2">
    <source>
        <dbReference type="Proteomes" id="UP000694571"/>
    </source>
</evidence>
<dbReference type="Ensembl" id="ENSSSCT00050088346.1">
    <property type="protein sequence ID" value="ENSSSCP00050037866.1"/>
    <property type="gene ID" value="ENSSSCG00050064885.1"/>
</dbReference>